<reference evidence="4 5" key="1">
    <citation type="submission" date="2015-05" db="EMBL/GenBank/DDBJ databases">
        <title>Genome sequencing and analysis of members of genus Stenotrophomonas.</title>
        <authorList>
            <person name="Patil P.P."/>
            <person name="Midha S."/>
            <person name="Patil P.B."/>
        </authorList>
    </citation>
    <scope>NUCLEOTIDE SEQUENCE [LARGE SCALE GENOMIC DNA]</scope>
    <source>
        <strain evidence="4 5">DSM 18929</strain>
    </source>
</reference>
<dbReference type="STRING" id="405444.ABB26_03535"/>
<feature type="domain" description="DprA winged helix" evidence="3">
    <location>
        <begin position="324"/>
        <end position="378"/>
    </location>
</feature>
<organism evidence="4 5">
    <name type="scientific">Stenotrophomonas humi</name>
    <dbReference type="NCBI Taxonomy" id="405444"/>
    <lineage>
        <taxon>Bacteria</taxon>
        <taxon>Pseudomonadati</taxon>
        <taxon>Pseudomonadota</taxon>
        <taxon>Gammaproteobacteria</taxon>
        <taxon>Lysobacterales</taxon>
        <taxon>Lysobacteraceae</taxon>
        <taxon>Stenotrophomonas</taxon>
    </lineage>
</organism>
<dbReference type="Proteomes" id="UP000050864">
    <property type="component" value="Unassembled WGS sequence"/>
</dbReference>
<evidence type="ECO:0000313" key="5">
    <source>
        <dbReference type="Proteomes" id="UP000050864"/>
    </source>
</evidence>
<dbReference type="PANTHER" id="PTHR43022:SF1">
    <property type="entry name" value="PROTEIN SMF"/>
    <property type="match status" value="1"/>
</dbReference>
<dbReference type="InterPro" id="IPR003488">
    <property type="entry name" value="DprA"/>
</dbReference>
<feature type="domain" description="Smf/DprA SLOG" evidence="2">
    <location>
        <begin position="88"/>
        <end position="294"/>
    </location>
</feature>
<protein>
    <submittedName>
        <fullName evidence="4">DNA processing protein DprA</fullName>
    </submittedName>
</protein>
<comment type="similarity">
    <text evidence="1">Belongs to the DprA/Smf family.</text>
</comment>
<evidence type="ECO:0000256" key="1">
    <source>
        <dbReference type="ARBA" id="ARBA00006525"/>
    </source>
</evidence>
<gene>
    <name evidence="4" type="ORF">ABB26_03535</name>
</gene>
<comment type="caution">
    <text evidence="4">The sequence shown here is derived from an EMBL/GenBank/DDBJ whole genome shotgun (WGS) entry which is preliminary data.</text>
</comment>
<dbReference type="PATRIC" id="fig|405444.3.peg.3375"/>
<dbReference type="EMBL" id="LDJI01000006">
    <property type="protein sequence ID" value="KRG65625.1"/>
    <property type="molecule type" value="Genomic_DNA"/>
</dbReference>
<dbReference type="GO" id="GO:0009294">
    <property type="term" value="P:DNA-mediated transformation"/>
    <property type="evidence" value="ECO:0007669"/>
    <property type="project" value="InterPro"/>
</dbReference>
<evidence type="ECO:0000313" key="4">
    <source>
        <dbReference type="EMBL" id="KRG65625.1"/>
    </source>
</evidence>
<dbReference type="RefSeq" id="WP_057632193.1">
    <property type="nucleotide sequence ID" value="NZ_LDJI01000006.1"/>
</dbReference>
<dbReference type="OrthoDB" id="9785707at2"/>
<dbReference type="InterPro" id="IPR041614">
    <property type="entry name" value="DprA_WH"/>
</dbReference>
<dbReference type="NCBIfam" id="TIGR00732">
    <property type="entry name" value="dprA"/>
    <property type="match status" value="1"/>
</dbReference>
<name>A0A0R0C7J7_9GAMM</name>
<dbReference type="Pfam" id="PF17782">
    <property type="entry name" value="WHD_DprA"/>
    <property type="match status" value="1"/>
</dbReference>
<dbReference type="InterPro" id="IPR036388">
    <property type="entry name" value="WH-like_DNA-bd_sf"/>
</dbReference>
<dbReference type="InterPro" id="IPR057666">
    <property type="entry name" value="DrpA_SLOG"/>
</dbReference>
<dbReference type="Pfam" id="PF02481">
    <property type="entry name" value="DNA_processg_A"/>
    <property type="match status" value="1"/>
</dbReference>
<dbReference type="PANTHER" id="PTHR43022">
    <property type="entry name" value="PROTEIN SMF"/>
    <property type="match status" value="1"/>
</dbReference>
<evidence type="ECO:0000259" key="3">
    <source>
        <dbReference type="Pfam" id="PF17782"/>
    </source>
</evidence>
<dbReference type="AlphaFoldDB" id="A0A0R0C7J7"/>
<accession>A0A0R0C7J7</accession>
<dbReference type="Gene3D" id="3.40.50.450">
    <property type="match status" value="1"/>
</dbReference>
<dbReference type="Gene3D" id="1.10.10.10">
    <property type="entry name" value="Winged helix-like DNA-binding domain superfamily/Winged helix DNA-binding domain"/>
    <property type="match status" value="1"/>
</dbReference>
<dbReference type="SUPFAM" id="SSF102405">
    <property type="entry name" value="MCP/YpsA-like"/>
    <property type="match status" value="1"/>
</dbReference>
<evidence type="ECO:0000259" key="2">
    <source>
        <dbReference type="Pfam" id="PF02481"/>
    </source>
</evidence>
<sequence>MPFRAPDHTPAADHSATLLTLLLAGGPALPLRGLLDRFEHPEAAVAAGIDAWRAAGCTAEQCGALAHPDPAALEGAQGWLAAPDHHLLGWGAPDYPPLLRDSPNPPLALFIAGNPTQLWTPAIAIVGSRAPSSGGRDNARDFATELAQNGLTIASGLAAGIDAAAHRAALGCGGATYAVIGTGPDVTYPRHHRELQALVAAQGAVISEYLPGTPPRSGHFPARNRLLAALALGTVVIEAAERSGALITARLAAEAGREVFAVPGSIHNPMARGCHRLIREGATLVGRPADIVEGVANLAGELASALQSRLQAPISCAPVGSRLAPALPDPDYQRLWNALGFDPTGMDSLIERTGLTAASLSSMLLVMELEGRVSSVHGRYTRN</sequence>
<keyword evidence="5" id="KW-1185">Reference proteome</keyword>
<proteinExistence type="inferred from homology"/>